<keyword evidence="1" id="KW-0472">Membrane</keyword>
<accession>A0A2K9EPC1</accession>
<keyword evidence="1" id="KW-0812">Transmembrane</keyword>
<name>A0A2K9EPC1_9FIRM</name>
<dbReference type="RefSeq" id="WP_101300598.1">
    <property type="nucleotide sequence ID" value="NZ_CP025197.1"/>
</dbReference>
<evidence type="ECO:0000259" key="2">
    <source>
        <dbReference type="PROSITE" id="PS51677"/>
    </source>
</evidence>
<evidence type="ECO:0000313" key="3">
    <source>
        <dbReference type="EMBL" id="AUG57340.1"/>
    </source>
</evidence>
<keyword evidence="5" id="KW-1185">Reference proteome</keyword>
<dbReference type="GO" id="GO:0016810">
    <property type="term" value="F:hydrolase activity, acting on carbon-nitrogen (but not peptide) bonds"/>
    <property type="evidence" value="ECO:0007669"/>
    <property type="project" value="InterPro"/>
</dbReference>
<dbReference type="Proteomes" id="UP000233534">
    <property type="component" value="Chromosome"/>
</dbReference>
<dbReference type="OrthoDB" id="9806342at2"/>
<dbReference type="PROSITE" id="PS51677">
    <property type="entry name" value="NODB"/>
    <property type="match status" value="1"/>
</dbReference>
<protein>
    <submittedName>
        <fullName evidence="3 4">Deacetylase</fullName>
        <ecNumber evidence="3">3.5.1.104</ecNumber>
    </submittedName>
</protein>
<dbReference type="EMBL" id="NEMB01000003">
    <property type="protein sequence ID" value="PQQ67272.1"/>
    <property type="molecule type" value="Genomic_DNA"/>
</dbReference>
<reference evidence="3 5" key="1">
    <citation type="submission" date="2017-12" db="EMBL/GenBank/DDBJ databases">
        <title>Complete genome sequence of Herbivorax saccincola GGR1, a novel Cellulosome-producing hydrolytic bacterium in a thermophilic biogas plant, established by Illumina and Nanopore MinION sequencing.</title>
        <authorList>
            <person name="Pechtl A."/>
            <person name="Ruckert C."/>
            <person name="Koeck D.E."/>
            <person name="Maus I."/>
            <person name="Winkler A."/>
            <person name="Kalinowski J."/>
            <person name="Puhler A."/>
            <person name="Schwarz W.W."/>
            <person name="Zverlov V.V."/>
            <person name="Schluter A."/>
            <person name="Liebl W."/>
        </authorList>
    </citation>
    <scope>NUCLEOTIDE SEQUENCE [LARGE SCALE GENOMIC DNA]</scope>
    <source>
        <strain evidence="3">GGR1</strain>
        <strain evidence="5">SR1</strain>
    </source>
</reference>
<dbReference type="InterPro" id="IPR050248">
    <property type="entry name" value="Polysacc_deacetylase_ArnD"/>
</dbReference>
<dbReference type="EC" id="3.5.1.104" evidence="3"/>
<dbReference type="GO" id="GO:0016020">
    <property type="term" value="C:membrane"/>
    <property type="evidence" value="ECO:0007669"/>
    <property type="project" value="TreeGrafter"/>
</dbReference>
<dbReference type="AlphaFoldDB" id="A0A2K9EPC1"/>
<dbReference type="Pfam" id="PF01522">
    <property type="entry name" value="Polysacc_deac_1"/>
    <property type="match status" value="1"/>
</dbReference>
<feature type="transmembrane region" description="Helical" evidence="1">
    <location>
        <begin position="12"/>
        <end position="31"/>
    </location>
</feature>
<dbReference type="Gene3D" id="3.20.20.370">
    <property type="entry name" value="Glycoside hydrolase/deacetylase"/>
    <property type="match status" value="1"/>
</dbReference>
<evidence type="ECO:0000256" key="1">
    <source>
        <dbReference type="SAM" id="Phobius"/>
    </source>
</evidence>
<dbReference type="InterPro" id="IPR002509">
    <property type="entry name" value="NODB_dom"/>
</dbReference>
<dbReference type="InterPro" id="IPR011330">
    <property type="entry name" value="Glyco_hydro/deAcase_b/a-brl"/>
</dbReference>
<evidence type="ECO:0000313" key="5">
    <source>
        <dbReference type="Proteomes" id="UP000233534"/>
    </source>
</evidence>
<dbReference type="KEGG" id="hsc:HVS_07115"/>
<keyword evidence="3" id="KW-0378">Hydrolase</keyword>
<dbReference type="SUPFAM" id="SSF88713">
    <property type="entry name" value="Glycoside hydrolase/deacetylase"/>
    <property type="match status" value="1"/>
</dbReference>
<sequence length="258" mass="29681">MKLYVIKINSILKSIFLASMAIILFAMVFYFKEEVATVFQQKRDLPIYSVDCPDKKIAITFDCAWGSDDIPDILDTLEKHQVKASFFIVGTWAEKFPDAVRLISEAGHDVGNHSYSHIKMGSVDRNRIKDEIIKCDSVLEKITGKEVNLFRPPYGEYNNDVIRVARELNHYTIQWDVDSLDWHPDITIEEIHNRIKKGVKNGSILLFHNDTKHTANIISDIIVNLKNSGYSFVPVSELIIKEDYYIDNTGRQIKKQKS</sequence>
<dbReference type="PANTHER" id="PTHR10587:SF128">
    <property type="entry name" value="POLYSACCHARIDE DEACETYLASE PDAB-RELATED"/>
    <property type="match status" value="1"/>
</dbReference>
<dbReference type="CDD" id="cd10917">
    <property type="entry name" value="CE4_NodB_like_6s_7s"/>
    <property type="match status" value="1"/>
</dbReference>
<keyword evidence="1" id="KW-1133">Transmembrane helix</keyword>
<evidence type="ECO:0000313" key="6">
    <source>
        <dbReference type="Proteomes" id="UP000239720"/>
    </source>
</evidence>
<gene>
    <name evidence="3" type="primary">pgdA2</name>
    <name evidence="4" type="ORF">B9R14_11280</name>
    <name evidence="3" type="ORF">HVS_07115</name>
</gene>
<feature type="domain" description="NodB homology" evidence="2">
    <location>
        <begin position="55"/>
        <end position="233"/>
    </location>
</feature>
<dbReference type="PANTHER" id="PTHR10587">
    <property type="entry name" value="GLYCOSYL TRANSFERASE-RELATED"/>
    <property type="match status" value="1"/>
</dbReference>
<dbReference type="GO" id="GO:0005975">
    <property type="term" value="P:carbohydrate metabolic process"/>
    <property type="evidence" value="ECO:0007669"/>
    <property type="project" value="InterPro"/>
</dbReference>
<dbReference type="EMBL" id="CP025197">
    <property type="protein sequence ID" value="AUG57340.1"/>
    <property type="molecule type" value="Genomic_DNA"/>
</dbReference>
<evidence type="ECO:0000313" key="4">
    <source>
        <dbReference type="EMBL" id="PQQ67272.1"/>
    </source>
</evidence>
<dbReference type="Proteomes" id="UP000239720">
    <property type="component" value="Unassembled WGS sequence"/>
</dbReference>
<organism evidence="3 5">
    <name type="scientific">Acetivibrio saccincola</name>
    <dbReference type="NCBI Taxonomy" id="1677857"/>
    <lineage>
        <taxon>Bacteria</taxon>
        <taxon>Bacillati</taxon>
        <taxon>Bacillota</taxon>
        <taxon>Clostridia</taxon>
        <taxon>Eubacteriales</taxon>
        <taxon>Oscillospiraceae</taxon>
        <taxon>Acetivibrio</taxon>
    </lineage>
</organism>
<proteinExistence type="predicted"/>
<reference evidence="4 6" key="2">
    <citation type="journal article" date="2018" name="Syst. Appl. Microbiol.">
        <title>Characterization and high-quality draft genome sequence of Herbivorax saccincola A7, an anaerobic, alkaliphilic, thermophilic, cellulolytic, and xylanolytic bacterium.</title>
        <authorList>
            <person name="Aikawa S."/>
            <person name="Baramee S."/>
            <person name="Sermsathanaswadi J."/>
            <person name="Thianheng P."/>
            <person name="Tachaapaikoon C."/>
            <person name="Shikata A."/>
            <person name="Waeonukul R."/>
            <person name="Pason P."/>
            <person name="Ratanakhanokchai K."/>
            <person name="Kosugi A."/>
        </authorList>
    </citation>
    <scope>NUCLEOTIDE SEQUENCE [LARGE SCALE GENOMIC DNA]</scope>
    <source>
        <strain evidence="4 6">A7</strain>
    </source>
</reference>